<feature type="transmembrane region" description="Helical" evidence="1">
    <location>
        <begin position="37"/>
        <end position="57"/>
    </location>
</feature>
<organism evidence="2 3">
    <name type="scientific">Pseudomonas libanensis</name>
    <dbReference type="NCBI Taxonomy" id="75588"/>
    <lineage>
        <taxon>Bacteria</taxon>
        <taxon>Pseudomonadati</taxon>
        <taxon>Pseudomonadota</taxon>
        <taxon>Gammaproteobacteria</taxon>
        <taxon>Pseudomonadales</taxon>
        <taxon>Pseudomonadaceae</taxon>
        <taxon>Pseudomonas</taxon>
    </lineage>
</organism>
<dbReference type="PATRIC" id="fig|75588.4.peg.1713"/>
<keyword evidence="1" id="KW-0472">Membrane</keyword>
<gene>
    <name evidence="2" type="ORF">TU73_00200</name>
</gene>
<evidence type="ECO:0000256" key="1">
    <source>
        <dbReference type="SAM" id="Phobius"/>
    </source>
</evidence>
<accession>A0A0R2YUQ5</accession>
<dbReference type="EMBL" id="JYLH01000001">
    <property type="protein sequence ID" value="KRP48558.1"/>
    <property type="molecule type" value="Genomic_DNA"/>
</dbReference>
<dbReference type="Proteomes" id="UP000051446">
    <property type="component" value="Unassembled WGS sequence"/>
</dbReference>
<sequence>MILIAIAFGFFRWTTPWRMNQLYAPSPNRKRAQIFRLSFELIFLVKVALCIAVIYIGTPMPQLNT</sequence>
<evidence type="ECO:0000313" key="2">
    <source>
        <dbReference type="EMBL" id="KRP48558.1"/>
    </source>
</evidence>
<evidence type="ECO:0000313" key="3">
    <source>
        <dbReference type="Proteomes" id="UP000051446"/>
    </source>
</evidence>
<keyword evidence="1" id="KW-0812">Transmembrane</keyword>
<proteinExistence type="predicted"/>
<keyword evidence="1" id="KW-1133">Transmembrane helix</keyword>
<reference evidence="2 3" key="1">
    <citation type="submission" date="2015-02" db="EMBL/GenBank/DDBJ databases">
        <title>Pseudomonas helleri sp. nov. and Pseudomonas weihenstephanensis sp. nov., isolated from raw cows milk.</title>
        <authorList>
            <person name="von Neubeck M."/>
            <person name="Huptas C."/>
            <person name="Wenning M."/>
            <person name="Scherer S."/>
        </authorList>
    </citation>
    <scope>NUCLEOTIDE SEQUENCE [LARGE SCALE GENOMIC DNA]</scope>
    <source>
        <strain evidence="2 3">DSM 17149</strain>
    </source>
</reference>
<name>A0A0R2YUQ5_9PSED</name>
<dbReference type="AlphaFoldDB" id="A0A0R2YUQ5"/>
<comment type="caution">
    <text evidence="2">The sequence shown here is derived from an EMBL/GenBank/DDBJ whole genome shotgun (WGS) entry which is preliminary data.</text>
</comment>
<protein>
    <submittedName>
        <fullName evidence="2">Uncharacterized protein</fullName>
    </submittedName>
</protein>